<dbReference type="EMBL" id="FNCN01000012">
    <property type="protein sequence ID" value="SDH18868.1"/>
    <property type="molecule type" value="Genomic_DNA"/>
</dbReference>
<dbReference type="RefSeq" id="WP_093171036.1">
    <property type="nucleotide sequence ID" value="NZ_FNCN01000012.1"/>
</dbReference>
<dbReference type="STRING" id="504805.SAMN05421505_112108"/>
<reference evidence="1 2" key="1">
    <citation type="submission" date="2016-10" db="EMBL/GenBank/DDBJ databases">
        <authorList>
            <person name="de Groot N.N."/>
        </authorList>
    </citation>
    <scope>NUCLEOTIDE SEQUENCE [LARGE SCALE GENOMIC DNA]</scope>
    <source>
        <strain evidence="1 2">CPCC 201354</strain>
    </source>
</reference>
<sequence>MIINRIKRDIIIFAEETPGEHATYEQLRLGYRGLIPAGNVHAHLPCIRVGPLSPSRLEWGEVPNVSLSFGRVIDLPPPQIGVEIIVSKAVIMALGCPDLRVTHRKVADESGTPIGCKELIHLAAIGRYHYDRTCYRCEHLAGDELE</sequence>
<gene>
    <name evidence="1" type="ORF">SAMN05421505_112108</name>
</gene>
<evidence type="ECO:0000313" key="1">
    <source>
        <dbReference type="EMBL" id="SDH18868.1"/>
    </source>
</evidence>
<organism evidence="1 2">
    <name type="scientific">Sinosporangium album</name>
    <dbReference type="NCBI Taxonomy" id="504805"/>
    <lineage>
        <taxon>Bacteria</taxon>
        <taxon>Bacillati</taxon>
        <taxon>Actinomycetota</taxon>
        <taxon>Actinomycetes</taxon>
        <taxon>Streptosporangiales</taxon>
        <taxon>Streptosporangiaceae</taxon>
        <taxon>Sinosporangium</taxon>
    </lineage>
</organism>
<keyword evidence="2" id="KW-1185">Reference proteome</keyword>
<evidence type="ECO:0000313" key="2">
    <source>
        <dbReference type="Proteomes" id="UP000198923"/>
    </source>
</evidence>
<name>A0A1G8AD66_9ACTN</name>
<dbReference type="Proteomes" id="UP000198923">
    <property type="component" value="Unassembled WGS sequence"/>
</dbReference>
<protein>
    <submittedName>
        <fullName evidence="1">Uncharacterized protein</fullName>
    </submittedName>
</protein>
<proteinExistence type="predicted"/>
<accession>A0A1G8AD66</accession>
<dbReference type="AlphaFoldDB" id="A0A1G8AD66"/>